<name>A0A0K6H3F4_9NEIS</name>
<dbReference type="GO" id="GO:0019808">
    <property type="term" value="F:polyamine binding"/>
    <property type="evidence" value="ECO:0007669"/>
    <property type="project" value="InterPro"/>
</dbReference>
<dbReference type="Pfam" id="PF13416">
    <property type="entry name" value="SBP_bac_8"/>
    <property type="match status" value="1"/>
</dbReference>
<dbReference type="CDD" id="cd13659">
    <property type="entry name" value="PBP2_PotF"/>
    <property type="match status" value="1"/>
</dbReference>
<accession>A0A0K6H3F4</accession>
<dbReference type="OrthoDB" id="9769319at2"/>
<evidence type="ECO:0000256" key="3">
    <source>
        <dbReference type="ARBA" id="ARBA00022729"/>
    </source>
</evidence>
<dbReference type="SUPFAM" id="SSF53850">
    <property type="entry name" value="Periplasmic binding protein-like II"/>
    <property type="match status" value="1"/>
</dbReference>
<dbReference type="PIRSF" id="PIRSF019574">
    <property type="entry name" value="Periplasmic_polyamine_BP"/>
    <property type="match status" value="1"/>
</dbReference>
<evidence type="ECO:0000313" key="7">
    <source>
        <dbReference type="EMBL" id="CUA85259.1"/>
    </source>
</evidence>
<gene>
    <name evidence="7" type="ORF">Ga0061063_2330</name>
</gene>
<keyword evidence="4 5" id="KW-0574">Periplasm</keyword>
<feature type="chain" id="PRO_5005504079" description="Putrescine-binding periplasmic protein" evidence="6">
    <location>
        <begin position="24"/>
        <end position="366"/>
    </location>
</feature>
<evidence type="ECO:0000256" key="6">
    <source>
        <dbReference type="SAM" id="SignalP"/>
    </source>
</evidence>
<dbReference type="PRINTS" id="PR00909">
    <property type="entry name" value="SPERMDNBNDNG"/>
</dbReference>
<keyword evidence="2 5" id="KW-0813">Transport</keyword>
<comment type="similarity">
    <text evidence="5">Belongs to the bacterial solute-binding protein PotD/PotF family.</text>
</comment>
<dbReference type="GO" id="GO:0042597">
    <property type="term" value="C:periplasmic space"/>
    <property type="evidence" value="ECO:0007669"/>
    <property type="project" value="UniProtKB-SubCell"/>
</dbReference>
<reference evidence="8" key="1">
    <citation type="submission" date="2015-08" db="EMBL/GenBank/DDBJ databases">
        <authorList>
            <person name="Varghese N."/>
        </authorList>
    </citation>
    <scope>NUCLEOTIDE SEQUENCE [LARGE SCALE GENOMIC DNA]</scope>
    <source>
        <strain evidence="8">DSM 17901</strain>
    </source>
</reference>
<dbReference type="Gene3D" id="3.40.190.10">
    <property type="entry name" value="Periplasmic binding protein-like II"/>
    <property type="match status" value="2"/>
</dbReference>
<dbReference type="InterPro" id="IPR001188">
    <property type="entry name" value="Sperm_putr-bd"/>
</dbReference>
<dbReference type="RefSeq" id="WP_055434228.1">
    <property type="nucleotide sequence ID" value="NZ_CYHA01000005.1"/>
</dbReference>
<evidence type="ECO:0000256" key="4">
    <source>
        <dbReference type="ARBA" id="ARBA00022764"/>
    </source>
</evidence>
<comment type="subcellular location">
    <subcellularLocation>
        <location evidence="1 5">Periplasm</location>
    </subcellularLocation>
</comment>
<keyword evidence="8" id="KW-1185">Reference proteome</keyword>
<keyword evidence="3 6" id="KW-0732">Signal</keyword>
<feature type="signal peptide" evidence="6">
    <location>
        <begin position="1"/>
        <end position="23"/>
    </location>
</feature>
<dbReference type="InterPro" id="IPR006059">
    <property type="entry name" value="SBP"/>
</dbReference>
<dbReference type="EMBL" id="CYHA01000005">
    <property type="protein sequence ID" value="CUA85259.1"/>
    <property type="molecule type" value="Genomic_DNA"/>
</dbReference>
<evidence type="ECO:0000256" key="1">
    <source>
        <dbReference type="ARBA" id="ARBA00004418"/>
    </source>
</evidence>
<dbReference type="AlphaFoldDB" id="A0A0K6H3F4"/>
<dbReference type="STRING" id="375574.GCA_001418035_02115"/>
<proteinExistence type="inferred from homology"/>
<dbReference type="GO" id="GO:0015846">
    <property type="term" value="P:polyamine transport"/>
    <property type="evidence" value="ECO:0007669"/>
    <property type="project" value="InterPro"/>
</dbReference>
<evidence type="ECO:0000256" key="2">
    <source>
        <dbReference type="ARBA" id="ARBA00022448"/>
    </source>
</evidence>
<evidence type="ECO:0000256" key="5">
    <source>
        <dbReference type="PIRNR" id="PIRNR019574"/>
    </source>
</evidence>
<dbReference type="Proteomes" id="UP000243535">
    <property type="component" value="Unassembled WGS sequence"/>
</dbReference>
<dbReference type="PANTHER" id="PTHR30222:SF12">
    <property type="entry name" value="NORSPERMIDINE SENSOR"/>
    <property type="match status" value="1"/>
</dbReference>
<dbReference type="PANTHER" id="PTHR30222">
    <property type="entry name" value="SPERMIDINE/PUTRESCINE-BINDING PERIPLASMIC PROTEIN"/>
    <property type="match status" value="1"/>
</dbReference>
<protein>
    <recommendedName>
        <fullName evidence="5">Putrescine-binding periplasmic protein</fullName>
    </recommendedName>
</protein>
<organism evidence="7 8">
    <name type="scientific">Gulbenkiania indica</name>
    <dbReference type="NCBI Taxonomy" id="375574"/>
    <lineage>
        <taxon>Bacteria</taxon>
        <taxon>Pseudomonadati</taxon>
        <taxon>Pseudomonadota</taxon>
        <taxon>Betaproteobacteria</taxon>
        <taxon>Neisseriales</taxon>
        <taxon>Chromobacteriaceae</taxon>
        <taxon>Gulbenkiania</taxon>
    </lineage>
</organism>
<evidence type="ECO:0000313" key="8">
    <source>
        <dbReference type="Proteomes" id="UP000243535"/>
    </source>
</evidence>
<comment type="function">
    <text evidence="5">Required for the activity of the bacterial periplasmic transport system of putrescine.</text>
</comment>
<sequence length="366" mass="40812">MKYRLALSVAGGVFAFSLQPALAASKLLNVYNWSDYIAEDTVPNFQKETGIKVRYDVYDSNEILQAKMLTGKSGYDIVVPSNTFLAKQIQANLYLPLDKTKLKNYKQLDPELLKLMAQFDPGNKYAVPYFWGVNTLGILPDKVQKALGGKLPDKQWDLLFNPAVAAKLKGCGISMLDSPAEVFPMALRYLGKDPNSKNEADYKAAADLLKKIRPYVTRFSSSGYINELANGDLCVVLGYGGDLNIAKRRAEEAKNGVKVEPLVPKEGVAIWIDSMVIPKDAQNIDNAYRFIDYNISAKVAAANANFVTYAPGNLEARKLIKPEYLNNRSIFPSSADMKNSFVMMSMDAKTQRLTTRLWQEIKTMKK</sequence>